<reference evidence="2 3" key="2">
    <citation type="journal article" date="2013" name="Plant Cell Physiol.">
        <title>Rice Annotation Project Database (RAP-DB): an integrative and interactive database for rice genomics.</title>
        <authorList>
            <person name="Sakai H."/>
            <person name="Lee S.S."/>
            <person name="Tanaka T."/>
            <person name="Numa H."/>
            <person name="Kim J."/>
            <person name="Kawahara Y."/>
            <person name="Wakimoto H."/>
            <person name="Yang C.C."/>
            <person name="Iwamoto M."/>
            <person name="Abe T."/>
            <person name="Yamada Y."/>
            <person name="Muto A."/>
            <person name="Inokuchi H."/>
            <person name="Ikemura T."/>
            <person name="Matsumoto T."/>
            <person name="Sasaki T."/>
            <person name="Itoh T."/>
        </authorList>
    </citation>
    <scope>NUCLEOTIDE SEQUENCE [LARGE SCALE GENOMIC DNA]</scope>
    <source>
        <strain evidence="3">cv. Nipponbare</strain>
    </source>
</reference>
<dbReference type="Proteomes" id="UP000059680">
    <property type="component" value="Chromosome 2"/>
</dbReference>
<organism evidence="2 3">
    <name type="scientific">Oryza sativa subsp. japonica</name>
    <name type="common">Rice</name>
    <dbReference type="NCBI Taxonomy" id="39947"/>
    <lineage>
        <taxon>Eukaryota</taxon>
        <taxon>Viridiplantae</taxon>
        <taxon>Streptophyta</taxon>
        <taxon>Embryophyta</taxon>
        <taxon>Tracheophyta</taxon>
        <taxon>Spermatophyta</taxon>
        <taxon>Magnoliopsida</taxon>
        <taxon>Liliopsida</taxon>
        <taxon>Poales</taxon>
        <taxon>Poaceae</taxon>
        <taxon>BOP clade</taxon>
        <taxon>Oryzoideae</taxon>
        <taxon>Oryzeae</taxon>
        <taxon>Oryzinae</taxon>
        <taxon>Oryza</taxon>
        <taxon>Oryza sativa</taxon>
    </lineage>
</organism>
<feature type="non-terminal residue" evidence="2">
    <location>
        <position position="1"/>
    </location>
</feature>
<proteinExistence type="predicted"/>
<dbReference type="EMBL" id="AP014958">
    <property type="protein sequence ID" value="BAS76757.1"/>
    <property type="molecule type" value="Genomic_DNA"/>
</dbReference>
<accession>A0A0P0VEB8</accession>
<gene>
    <name evidence="2" type="ordered locus">Os02g0125350</name>
    <name evidence="2" type="ORF">OSNPB_020125350</name>
</gene>
<evidence type="ECO:0000313" key="2">
    <source>
        <dbReference type="EMBL" id="BAS76757.1"/>
    </source>
</evidence>
<name>A0A0P0VEB8_ORYSJ</name>
<feature type="region of interest" description="Disordered" evidence="1">
    <location>
        <begin position="30"/>
        <end position="63"/>
    </location>
</feature>
<dbReference type="InParanoid" id="A0A0P0VEB8"/>
<dbReference type="PaxDb" id="39947-A0A0P0VEB8"/>
<dbReference type="AlphaFoldDB" id="A0A0P0VEB8"/>
<evidence type="ECO:0000256" key="1">
    <source>
        <dbReference type="SAM" id="MobiDB-lite"/>
    </source>
</evidence>
<dbReference type="Gramene" id="Os02t0125350-00">
    <property type="protein sequence ID" value="Os02t0125350-00"/>
    <property type="gene ID" value="Os02g0125350"/>
</dbReference>
<reference evidence="2 3" key="3">
    <citation type="journal article" date="2013" name="Rice">
        <title>Improvement of the Oryza sativa Nipponbare reference genome using next generation sequence and optical map data.</title>
        <authorList>
            <person name="Kawahara Y."/>
            <person name="de la Bastide M."/>
            <person name="Hamilton J.P."/>
            <person name="Kanamori H."/>
            <person name="McCombie W.R."/>
            <person name="Ouyang S."/>
            <person name="Schwartz D.C."/>
            <person name="Tanaka T."/>
            <person name="Wu J."/>
            <person name="Zhou S."/>
            <person name="Childs K.L."/>
            <person name="Davidson R.M."/>
            <person name="Lin H."/>
            <person name="Quesada-Ocampo L."/>
            <person name="Vaillancourt B."/>
            <person name="Sakai H."/>
            <person name="Lee S.S."/>
            <person name="Kim J."/>
            <person name="Numa H."/>
            <person name="Itoh T."/>
            <person name="Buell C.R."/>
            <person name="Matsumoto T."/>
        </authorList>
    </citation>
    <scope>NUCLEOTIDE SEQUENCE [LARGE SCALE GENOMIC DNA]</scope>
    <source>
        <strain evidence="3">cv. Nipponbare</strain>
    </source>
</reference>
<evidence type="ECO:0000313" key="3">
    <source>
        <dbReference type="Proteomes" id="UP000059680"/>
    </source>
</evidence>
<protein>
    <submittedName>
        <fullName evidence="2">Os02g0125350 protein</fullName>
    </submittedName>
</protein>
<sequence>MLPTHPSIVNIPPMFKATCRYAPTADAARATHSVSNTRHAANQIHPNKKNPKKKTLAGGGRRGHETYELEVGLDGGGDLAEVLQRVVAPAARRRSVRRRGRVEGVH</sequence>
<keyword evidence="3" id="KW-1185">Reference proteome</keyword>
<reference evidence="3" key="1">
    <citation type="journal article" date="2005" name="Nature">
        <title>The map-based sequence of the rice genome.</title>
        <authorList>
            <consortium name="International rice genome sequencing project (IRGSP)"/>
            <person name="Matsumoto T."/>
            <person name="Wu J."/>
            <person name="Kanamori H."/>
            <person name="Katayose Y."/>
            <person name="Fujisawa M."/>
            <person name="Namiki N."/>
            <person name="Mizuno H."/>
            <person name="Yamamoto K."/>
            <person name="Antonio B.A."/>
            <person name="Baba T."/>
            <person name="Sakata K."/>
            <person name="Nagamura Y."/>
            <person name="Aoki H."/>
            <person name="Arikawa K."/>
            <person name="Arita K."/>
            <person name="Bito T."/>
            <person name="Chiden Y."/>
            <person name="Fujitsuka N."/>
            <person name="Fukunaka R."/>
            <person name="Hamada M."/>
            <person name="Harada C."/>
            <person name="Hayashi A."/>
            <person name="Hijishita S."/>
            <person name="Honda M."/>
            <person name="Hosokawa S."/>
            <person name="Ichikawa Y."/>
            <person name="Idonuma A."/>
            <person name="Iijima M."/>
            <person name="Ikeda M."/>
            <person name="Ikeno M."/>
            <person name="Ito K."/>
            <person name="Ito S."/>
            <person name="Ito T."/>
            <person name="Ito Y."/>
            <person name="Ito Y."/>
            <person name="Iwabuchi A."/>
            <person name="Kamiya K."/>
            <person name="Karasawa W."/>
            <person name="Kurita K."/>
            <person name="Katagiri S."/>
            <person name="Kikuta A."/>
            <person name="Kobayashi H."/>
            <person name="Kobayashi N."/>
            <person name="Machita K."/>
            <person name="Maehara T."/>
            <person name="Masukawa M."/>
            <person name="Mizubayashi T."/>
            <person name="Mukai Y."/>
            <person name="Nagasaki H."/>
            <person name="Nagata Y."/>
            <person name="Naito S."/>
            <person name="Nakashima M."/>
            <person name="Nakama Y."/>
            <person name="Nakamichi Y."/>
            <person name="Nakamura M."/>
            <person name="Meguro A."/>
            <person name="Negishi M."/>
            <person name="Ohta I."/>
            <person name="Ohta T."/>
            <person name="Okamoto M."/>
            <person name="Ono N."/>
            <person name="Saji S."/>
            <person name="Sakaguchi M."/>
            <person name="Sakai K."/>
            <person name="Shibata M."/>
            <person name="Shimokawa T."/>
            <person name="Song J."/>
            <person name="Takazaki Y."/>
            <person name="Terasawa K."/>
            <person name="Tsugane M."/>
            <person name="Tsuji K."/>
            <person name="Ueda S."/>
            <person name="Waki K."/>
            <person name="Yamagata H."/>
            <person name="Yamamoto M."/>
            <person name="Yamamoto S."/>
            <person name="Yamane H."/>
            <person name="Yoshiki S."/>
            <person name="Yoshihara R."/>
            <person name="Yukawa K."/>
            <person name="Zhong H."/>
            <person name="Yano M."/>
            <person name="Yuan Q."/>
            <person name="Ouyang S."/>
            <person name="Liu J."/>
            <person name="Jones K.M."/>
            <person name="Gansberger K."/>
            <person name="Moffat K."/>
            <person name="Hill J."/>
            <person name="Bera J."/>
            <person name="Fadrosh D."/>
            <person name="Jin S."/>
            <person name="Johri S."/>
            <person name="Kim M."/>
            <person name="Overton L."/>
            <person name="Reardon M."/>
            <person name="Tsitrin T."/>
            <person name="Vuong H."/>
            <person name="Weaver B."/>
            <person name="Ciecko A."/>
            <person name="Tallon L."/>
            <person name="Jackson J."/>
            <person name="Pai G."/>
            <person name="Aken S.V."/>
            <person name="Utterback T."/>
            <person name="Reidmuller S."/>
            <person name="Feldblyum T."/>
            <person name="Hsiao J."/>
            <person name="Zismann V."/>
            <person name="Iobst S."/>
            <person name="de Vazeille A.R."/>
            <person name="Buell C.R."/>
            <person name="Ying K."/>
            <person name="Li Y."/>
            <person name="Lu T."/>
            <person name="Huang Y."/>
            <person name="Zhao Q."/>
            <person name="Feng Q."/>
            <person name="Zhang L."/>
            <person name="Zhu J."/>
            <person name="Weng Q."/>
            <person name="Mu J."/>
            <person name="Lu Y."/>
            <person name="Fan D."/>
            <person name="Liu Y."/>
            <person name="Guan J."/>
            <person name="Zhang Y."/>
            <person name="Yu S."/>
            <person name="Liu X."/>
            <person name="Zhang Y."/>
            <person name="Hong G."/>
            <person name="Han B."/>
            <person name="Choisne N."/>
            <person name="Demange N."/>
            <person name="Orjeda G."/>
            <person name="Samain S."/>
            <person name="Cattolico L."/>
            <person name="Pelletier E."/>
            <person name="Couloux A."/>
            <person name="Segurens B."/>
            <person name="Wincker P."/>
            <person name="D'Hont A."/>
            <person name="Scarpelli C."/>
            <person name="Weissenbach J."/>
            <person name="Salanoubat M."/>
            <person name="Quetier F."/>
            <person name="Yu Y."/>
            <person name="Kim H.R."/>
            <person name="Rambo T."/>
            <person name="Currie J."/>
            <person name="Collura K."/>
            <person name="Luo M."/>
            <person name="Yang T."/>
            <person name="Ammiraju J.S.S."/>
            <person name="Engler F."/>
            <person name="Soderlund C."/>
            <person name="Wing R.A."/>
            <person name="Palmer L.E."/>
            <person name="de la Bastide M."/>
            <person name="Spiegel L."/>
            <person name="Nascimento L."/>
            <person name="Zutavern T."/>
            <person name="O'Shaughnessy A."/>
            <person name="Dike S."/>
            <person name="Dedhia N."/>
            <person name="Preston R."/>
            <person name="Balija V."/>
            <person name="McCombie W.R."/>
            <person name="Chow T."/>
            <person name="Chen H."/>
            <person name="Chung M."/>
            <person name="Chen C."/>
            <person name="Shaw J."/>
            <person name="Wu H."/>
            <person name="Hsiao K."/>
            <person name="Chao Y."/>
            <person name="Chu M."/>
            <person name="Cheng C."/>
            <person name="Hour A."/>
            <person name="Lee P."/>
            <person name="Lin S."/>
            <person name="Lin Y."/>
            <person name="Liou J."/>
            <person name="Liu S."/>
            <person name="Hsing Y."/>
            <person name="Raghuvanshi S."/>
            <person name="Mohanty A."/>
            <person name="Bharti A.K."/>
            <person name="Gaur A."/>
            <person name="Gupta V."/>
            <person name="Kumar D."/>
            <person name="Ravi V."/>
            <person name="Vij S."/>
            <person name="Kapur A."/>
            <person name="Khurana P."/>
            <person name="Khurana P."/>
            <person name="Khurana J.P."/>
            <person name="Tyagi A.K."/>
            <person name="Gaikwad K."/>
            <person name="Singh A."/>
            <person name="Dalal V."/>
            <person name="Srivastava S."/>
            <person name="Dixit A."/>
            <person name="Pal A.K."/>
            <person name="Ghazi I.A."/>
            <person name="Yadav M."/>
            <person name="Pandit A."/>
            <person name="Bhargava A."/>
            <person name="Sureshbabu K."/>
            <person name="Batra K."/>
            <person name="Sharma T.R."/>
            <person name="Mohapatra T."/>
            <person name="Singh N.K."/>
            <person name="Messing J."/>
            <person name="Nelson A.B."/>
            <person name="Fuks G."/>
            <person name="Kavchok S."/>
            <person name="Keizer G."/>
            <person name="Linton E."/>
            <person name="Llaca V."/>
            <person name="Song R."/>
            <person name="Tanyolac B."/>
            <person name="Young S."/>
            <person name="Ho-Il K."/>
            <person name="Hahn J.H."/>
            <person name="Sangsakoo G."/>
            <person name="Vanavichit A."/>
            <person name="de Mattos Luiz.A.T."/>
            <person name="Zimmer P.D."/>
            <person name="Malone G."/>
            <person name="Dellagostin O."/>
            <person name="de Oliveira A.C."/>
            <person name="Bevan M."/>
            <person name="Bancroft I."/>
            <person name="Minx P."/>
            <person name="Cordum H."/>
            <person name="Wilson R."/>
            <person name="Cheng Z."/>
            <person name="Jin W."/>
            <person name="Jiang J."/>
            <person name="Leong S.A."/>
            <person name="Iwama H."/>
            <person name="Gojobori T."/>
            <person name="Itoh T."/>
            <person name="Niimura Y."/>
            <person name="Fujii Y."/>
            <person name="Habara T."/>
            <person name="Sakai H."/>
            <person name="Sato Y."/>
            <person name="Wilson G."/>
            <person name="Kumar K."/>
            <person name="McCouch S."/>
            <person name="Juretic N."/>
            <person name="Hoen D."/>
            <person name="Wright S."/>
            <person name="Bruskiewich R."/>
            <person name="Bureau T."/>
            <person name="Miyao A."/>
            <person name="Hirochika H."/>
            <person name="Nishikawa T."/>
            <person name="Kadowaki K."/>
            <person name="Sugiura M."/>
            <person name="Burr B."/>
            <person name="Sasaki T."/>
        </authorList>
    </citation>
    <scope>NUCLEOTIDE SEQUENCE [LARGE SCALE GENOMIC DNA]</scope>
    <source>
        <strain evidence="3">cv. Nipponbare</strain>
    </source>
</reference>
<feature type="compositionally biased region" description="Basic residues" evidence="1">
    <location>
        <begin position="46"/>
        <end position="55"/>
    </location>
</feature>